<dbReference type="RefSeq" id="WP_126672534.1">
    <property type="nucleotide sequence ID" value="NZ_RYZR01000003.1"/>
</dbReference>
<sequence length="89" mass="10420">MTKINMDGAYMYDIRISMLLDRLNVCRIRAAHTEHQWHRAIPEKAMPKHNECSDYSRESHALLTRRATVFNLPTSTCREQYVFSTVCMG</sequence>
<dbReference type="AlphaFoldDB" id="A0A432LX27"/>
<dbReference type="EMBL" id="RYZR01000003">
    <property type="protein sequence ID" value="RUL65902.1"/>
    <property type="molecule type" value="Genomic_DNA"/>
</dbReference>
<protein>
    <submittedName>
        <fullName evidence="1">Uncharacterized protein</fullName>
    </submittedName>
</protein>
<comment type="caution">
    <text evidence="1">The sequence shown here is derived from an EMBL/GenBank/DDBJ whole genome shotgun (WGS) entry which is preliminary data.</text>
</comment>
<accession>A0A432LX27</accession>
<organism evidence="1 2">
    <name type="scientific">Dyella dinghuensis</name>
    <dbReference type="NCBI Taxonomy" id="1920169"/>
    <lineage>
        <taxon>Bacteria</taxon>
        <taxon>Pseudomonadati</taxon>
        <taxon>Pseudomonadota</taxon>
        <taxon>Gammaproteobacteria</taxon>
        <taxon>Lysobacterales</taxon>
        <taxon>Rhodanobacteraceae</taxon>
        <taxon>Dyella</taxon>
    </lineage>
</organism>
<reference evidence="1 2" key="1">
    <citation type="submission" date="2018-12" db="EMBL/GenBank/DDBJ databases">
        <title>Dyella dinghuensis sp. nov. DHOA06 and Dyella choica sp. nov. 4M-K27, isolated from forest soil.</title>
        <authorList>
            <person name="Qiu L.-H."/>
            <person name="Gao Z.-H."/>
        </authorList>
    </citation>
    <scope>NUCLEOTIDE SEQUENCE [LARGE SCALE GENOMIC DNA]</scope>
    <source>
        <strain evidence="1 2">DHOA06</strain>
    </source>
</reference>
<evidence type="ECO:0000313" key="2">
    <source>
        <dbReference type="Proteomes" id="UP000267077"/>
    </source>
</evidence>
<proteinExistence type="predicted"/>
<evidence type="ECO:0000313" key="1">
    <source>
        <dbReference type="EMBL" id="RUL65902.1"/>
    </source>
</evidence>
<dbReference type="Proteomes" id="UP000267077">
    <property type="component" value="Unassembled WGS sequence"/>
</dbReference>
<name>A0A432LX27_9GAMM</name>
<gene>
    <name evidence="1" type="ORF">EKH79_04135</name>
</gene>
<keyword evidence="2" id="KW-1185">Reference proteome</keyword>